<gene>
    <name evidence="8" type="ORF">E4T80_03995</name>
</gene>
<feature type="transmembrane region" description="Helical" evidence="7">
    <location>
        <begin position="211"/>
        <end position="234"/>
    </location>
</feature>
<dbReference type="OrthoDB" id="279428at2"/>
<feature type="transmembrane region" description="Helical" evidence="7">
    <location>
        <begin position="177"/>
        <end position="205"/>
    </location>
</feature>
<evidence type="ECO:0000313" key="9">
    <source>
        <dbReference type="Proteomes" id="UP000297396"/>
    </source>
</evidence>
<keyword evidence="6 7" id="KW-0472">Membrane</keyword>
<feature type="transmembrane region" description="Helical" evidence="7">
    <location>
        <begin position="38"/>
        <end position="58"/>
    </location>
</feature>
<dbReference type="Proteomes" id="UP000297396">
    <property type="component" value="Unassembled WGS sequence"/>
</dbReference>
<comment type="subcellular location">
    <subcellularLocation>
        <location evidence="1">Cell membrane</location>
        <topology evidence="1">Multi-pass membrane protein</topology>
    </subcellularLocation>
</comment>
<dbReference type="AlphaFoldDB" id="A0A4Y9K1G8"/>
<dbReference type="Pfam" id="PF03253">
    <property type="entry name" value="UT"/>
    <property type="match status" value="1"/>
</dbReference>
<feature type="transmembrane region" description="Helical" evidence="7">
    <location>
        <begin position="7"/>
        <end position="32"/>
    </location>
</feature>
<organism evidence="8 9">
    <name type="scientific">Muribacter muris</name>
    <dbReference type="NCBI Taxonomy" id="67855"/>
    <lineage>
        <taxon>Bacteria</taxon>
        <taxon>Pseudomonadati</taxon>
        <taxon>Pseudomonadota</taxon>
        <taxon>Gammaproteobacteria</taxon>
        <taxon>Pasteurellales</taxon>
        <taxon>Pasteurellaceae</taxon>
        <taxon>Muribacter</taxon>
    </lineage>
</organism>
<dbReference type="PANTHER" id="PTHR10464">
    <property type="entry name" value="UREA TRANSPORTER"/>
    <property type="match status" value="1"/>
</dbReference>
<protein>
    <submittedName>
        <fullName evidence="8">Urea transporter</fullName>
    </submittedName>
</protein>
<evidence type="ECO:0000256" key="4">
    <source>
        <dbReference type="ARBA" id="ARBA00022692"/>
    </source>
</evidence>
<dbReference type="GO" id="GO:0005886">
    <property type="term" value="C:plasma membrane"/>
    <property type="evidence" value="ECO:0007669"/>
    <property type="project" value="UniProtKB-SubCell"/>
</dbReference>
<feature type="transmembrane region" description="Helical" evidence="7">
    <location>
        <begin position="241"/>
        <end position="260"/>
    </location>
</feature>
<dbReference type="InterPro" id="IPR029020">
    <property type="entry name" value="Ammonium/urea_transptr"/>
</dbReference>
<keyword evidence="3" id="KW-1003">Cell membrane</keyword>
<reference evidence="8 9" key="1">
    <citation type="submission" date="2019-03" db="EMBL/GenBank/DDBJ databases">
        <title>Diversity of the mouse oral microbiome.</title>
        <authorList>
            <person name="Joseph S."/>
            <person name="Aduse-Opoku J."/>
            <person name="Curtis M."/>
            <person name="Wade W."/>
            <person name="Hashim A."/>
        </authorList>
    </citation>
    <scope>NUCLEOTIDE SEQUENCE [LARGE SCALE GENOMIC DNA]</scope>
    <source>
        <strain evidence="8 9">WT12</strain>
    </source>
</reference>
<evidence type="ECO:0000313" key="8">
    <source>
        <dbReference type="EMBL" id="TFV11914.1"/>
    </source>
</evidence>
<evidence type="ECO:0000256" key="3">
    <source>
        <dbReference type="ARBA" id="ARBA00022475"/>
    </source>
</evidence>
<accession>A0A4Y9K1G8</accession>
<evidence type="ECO:0000256" key="7">
    <source>
        <dbReference type="SAM" id="Phobius"/>
    </source>
</evidence>
<evidence type="ECO:0000256" key="5">
    <source>
        <dbReference type="ARBA" id="ARBA00022989"/>
    </source>
</evidence>
<feature type="transmembrane region" description="Helical" evidence="7">
    <location>
        <begin position="92"/>
        <end position="109"/>
    </location>
</feature>
<dbReference type="InterPro" id="IPR004937">
    <property type="entry name" value="Urea_transporter"/>
</dbReference>
<comment type="similarity">
    <text evidence="2">Belongs to the urea transporter family.</text>
</comment>
<keyword evidence="4 7" id="KW-0812">Transmembrane</keyword>
<feature type="transmembrane region" description="Helical" evidence="7">
    <location>
        <begin position="121"/>
        <end position="139"/>
    </location>
</feature>
<sequence>MKIYQTVICALLRGISQIMLVNSAFVGLLFILGFSYGAWQIGLAALIGSGVGGLFAYVTKQDPNEIEQGLYGYNSALSAIAFVTFFNTPWWIAMVIAVALITVLLQQGLQPLFQRTKLPILTFPFILATWLMFIIHPYLPMVDGIILHSTPQTGTLLDAFFLPFNEVFLAANREGSLLISLGLLIGNWLYFLAAVIALSCAYLMTLVSPEAHYLIAAGIYGFNAILIGVAFAAFFSLRRPLVWLGLIIAAMLSTWVIVGLDHLFAPLNLPSLTFPFVVIIWGVFLGKRLWKAN</sequence>
<dbReference type="EMBL" id="SPPA01000006">
    <property type="protein sequence ID" value="TFV11914.1"/>
    <property type="molecule type" value="Genomic_DNA"/>
</dbReference>
<comment type="caution">
    <text evidence="8">The sequence shown here is derived from an EMBL/GenBank/DDBJ whole genome shotgun (WGS) entry which is preliminary data.</text>
</comment>
<dbReference type="Gene3D" id="1.10.3430.10">
    <property type="entry name" value="Ammonium transporter AmtB like domains"/>
    <property type="match status" value="1"/>
</dbReference>
<feature type="transmembrane region" description="Helical" evidence="7">
    <location>
        <begin position="272"/>
        <end position="290"/>
    </location>
</feature>
<proteinExistence type="inferred from homology"/>
<dbReference type="RefSeq" id="WP_135055164.1">
    <property type="nucleotide sequence ID" value="NZ_JADGLC010000006.1"/>
</dbReference>
<dbReference type="GO" id="GO:0015204">
    <property type="term" value="F:urea transmembrane transporter activity"/>
    <property type="evidence" value="ECO:0007669"/>
    <property type="project" value="InterPro"/>
</dbReference>
<keyword evidence="5 7" id="KW-1133">Transmembrane helix</keyword>
<evidence type="ECO:0000256" key="2">
    <source>
        <dbReference type="ARBA" id="ARBA00005914"/>
    </source>
</evidence>
<evidence type="ECO:0000256" key="6">
    <source>
        <dbReference type="ARBA" id="ARBA00023136"/>
    </source>
</evidence>
<evidence type="ECO:0000256" key="1">
    <source>
        <dbReference type="ARBA" id="ARBA00004651"/>
    </source>
</evidence>
<dbReference type="PANTHER" id="PTHR10464:SF4">
    <property type="entry name" value="UREA TRANSPORTER"/>
    <property type="match status" value="1"/>
</dbReference>
<name>A0A4Y9K1G8_9PAST</name>